<keyword evidence="5 7" id="KW-0949">S-adenosyl-L-methionine</keyword>
<dbReference type="InterPro" id="IPR050082">
    <property type="entry name" value="RNA_methyltr_RlmE"/>
</dbReference>
<evidence type="ECO:0000313" key="9">
    <source>
        <dbReference type="EMBL" id="KAJ2008535.1"/>
    </source>
</evidence>
<dbReference type="InterPro" id="IPR015507">
    <property type="entry name" value="rRNA-MeTfrase_E"/>
</dbReference>
<dbReference type="EMBL" id="JANBQF010000003">
    <property type="protein sequence ID" value="KAJ2008535.1"/>
    <property type="molecule type" value="Genomic_DNA"/>
</dbReference>
<feature type="domain" description="Ribosomal RNA methyltransferase FtsJ" evidence="8">
    <location>
        <begin position="53"/>
        <end position="245"/>
    </location>
</feature>
<evidence type="ECO:0000256" key="3">
    <source>
        <dbReference type="ARBA" id="ARBA00022603"/>
    </source>
</evidence>
<sequence>MFAVHAMRLPAALGLQFRQQLRWMTSKKGGSSHRYMDRQLQDPFVKLAKSEQFRSRSSYKLIEIIDRHSLAPKAAATCVVDCGAAPGGWSQVIARRFESTSKPRSLPEDDISASPRIIAVDLLPMQPIPSVHFIQGDFLEQSIKSQIQSALGQRRVGLMLSDMAPSFTGHHSVDAARTMNLCEDVLAFSDEFLAYGGHLVLKFFMGGGEAELRKTLRESFDRVLVEKPDASRKQSSEQYFVCIGKRV</sequence>
<keyword evidence="4 9" id="KW-0808">Transferase</keyword>
<proteinExistence type="inferred from homology"/>
<dbReference type="GO" id="GO:0008650">
    <property type="term" value="F:rRNA (uridine-2'-O-)-methyltransferase activity"/>
    <property type="evidence" value="ECO:0007669"/>
    <property type="project" value="TreeGrafter"/>
</dbReference>
<dbReference type="AlphaFoldDB" id="A0A9W8BIX4"/>
<accession>A0A9W8BIX4</accession>
<evidence type="ECO:0000256" key="6">
    <source>
        <dbReference type="ARBA" id="ARBA00041184"/>
    </source>
</evidence>
<comment type="similarity">
    <text evidence="1">Belongs to the class I-like SAM-binding methyltransferase superfamily. RNA methyltransferase RlmE family.</text>
</comment>
<dbReference type="Proteomes" id="UP001150907">
    <property type="component" value="Unassembled WGS sequence"/>
</dbReference>
<evidence type="ECO:0000256" key="1">
    <source>
        <dbReference type="ARBA" id="ARBA00009258"/>
    </source>
</evidence>
<name>A0A9W8BIX4_9FUNG</name>
<organism evidence="9 10">
    <name type="scientific">Coemansia thaxteri</name>
    <dbReference type="NCBI Taxonomy" id="2663907"/>
    <lineage>
        <taxon>Eukaryota</taxon>
        <taxon>Fungi</taxon>
        <taxon>Fungi incertae sedis</taxon>
        <taxon>Zoopagomycota</taxon>
        <taxon>Kickxellomycotina</taxon>
        <taxon>Kickxellomycetes</taxon>
        <taxon>Kickxellales</taxon>
        <taxon>Kickxellaceae</taxon>
        <taxon>Coemansia</taxon>
    </lineage>
</organism>
<evidence type="ECO:0000313" key="10">
    <source>
        <dbReference type="Proteomes" id="UP001150907"/>
    </source>
</evidence>
<keyword evidence="2" id="KW-0698">rRNA processing</keyword>
<dbReference type="SUPFAM" id="SSF53335">
    <property type="entry name" value="S-adenosyl-L-methionine-dependent methyltransferases"/>
    <property type="match status" value="1"/>
</dbReference>
<dbReference type="PIRSF" id="PIRSF005461">
    <property type="entry name" value="23S_rRNA_mtase"/>
    <property type="match status" value="1"/>
</dbReference>
<reference evidence="9" key="1">
    <citation type="submission" date="2022-07" db="EMBL/GenBank/DDBJ databases">
        <title>Phylogenomic reconstructions and comparative analyses of Kickxellomycotina fungi.</title>
        <authorList>
            <person name="Reynolds N.K."/>
            <person name="Stajich J.E."/>
            <person name="Barry K."/>
            <person name="Grigoriev I.V."/>
            <person name="Crous P."/>
            <person name="Smith M.E."/>
        </authorList>
    </citation>
    <scope>NUCLEOTIDE SEQUENCE</scope>
    <source>
        <strain evidence="9">IMI 214461</strain>
    </source>
</reference>
<dbReference type="PANTHER" id="PTHR10920:SF18">
    <property type="entry name" value="RRNA METHYLTRANSFERASE 2, MITOCHONDRIAL"/>
    <property type="match status" value="1"/>
</dbReference>
<dbReference type="HAMAP" id="MF_01547">
    <property type="entry name" value="RNA_methyltr_E"/>
    <property type="match status" value="1"/>
</dbReference>
<dbReference type="InterPro" id="IPR002877">
    <property type="entry name" value="RNA_MeTrfase_FtsJ_dom"/>
</dbReference>
<dbReference type="PANTHER" id="PTHR10920">
    <property type="entry name" value="RIBOSOMAL RNA METHYLTRANSFERASE"/>
    <property type="match status" value="1"/>
</dbReference>
<evidence type="ECO:0000256" key="2">
    <source>
        <dbReference type="ARBA" id="ARBA00022552"/>
    </source>
</evidence>
<evidence type="ECO:0000259" key="8">
    <source>
        <dbReference type="Pfam" id="PF01728"/>
    </source>
</evidence>
<keyword evidence="10" id="KW-1185">Reference proteome</keyword>
<protein>
    <recommendedName>
        <fullName evidence="6">rRNA methyltransferase 2, mitochondrial</fullName>
    </recommendedName>
</protein>
<dbReference type="Pfam" id="PF01728">
    <property type="entry name" value="FtsJ"/>
    <property type="match status" value="1"/>
</dbReference>
<dbReference type="Gene3D" id="3.40.50.150">
    <property type="entry name" value="Vaccinia Virus protein VP39"/>
    <property type="match status" value="1"/>
</dbReference>
<evidence type="ECO:0000256" key="7">
    <source>
        <dbReference type="PIRSR" id="PIRSR005461-1"/>
    </source>
</evidence>
<evidence type="ECO:0000256" key="4">
    <source>
        <dbReference type="ARBA" id="ARBA00022679"/>
    </source>
</evidence>
<dbReference type="OrthoDB" id="20105at2759"/>
<gene>
    <name evidence="9" type="primary">MRM2</name>
    <name evidence="9" type="ORF">H4R26_000151</name>
</gene>
<feature type="active site" description="Proton acceptor" evidence="7">
    <location>
        <position position="202"/>
    </location>
</feature>
<evidence type="ECO:0000256" key="5">
    <source>
        <dbReference type="ARBA" id="ARBA00022691"/>
    </source>
</evidence>
<keyword evidence="3 9" id="KW-0489">Methyltransferase</keyword>
<comment type="caution">
    <text evidence="9">The sequence shown here is derived from an EMBL/GenBank/DDBJ whole genome shotgun (WGS) entry which is preliminary data.</text>
</comment>
<dbReference type="InterPro" id="IPR029063">
    <property type="entry name" value="SAM-dependent_MTases_sf"/>
</dbReference>